<dbReference type="InterPro" id="IPR010399">
    <property type="entry name" value="Tify_dom"/>
</dbReference>
<feature type="compositionally biased region" description="Polar residues" evidence="3">
    <location>
        <begin position="221"/>
        <end position="231"/>
    </location>
</feature>
<accession>A0A5N6LL79</accession>
<feature type="region of interest" description="Disordered" evidence="3">
    <location>
        <begin position="41"/>
        <end position="77"/>
    </location>
</feature>
<evidence type="ECO:0000259" key="4">
    <source>
        <dbReference type="PROSITE" id="PS51320"/>
    </source>
</evidence>
<evidence type="ECO:0000256" key="1">
    <source>
        <dbReference type="ARBA" id="ARBA00008614"/>
    </source>
</evidence>
<comment type="domain">
    <text evidence="2">The jas domain is required for interaction with COI1.</text>
</comment>
<dbReference type="GO" id="GO:0031347">
    <property type="term" value="P:regulation of defense response"/>
    <property type="evidence" value="ECO:0007669"/>
    <property type="project" value="UniProtKB-UniRule"/>
</dbReference>
<feature type="domain" description="Tify" evidence="4">
    <location>
        <begin position="283"/>
        <end position="318"/>
    </location>
</feature>
<comment type="function">
    <text evidence="2">Repressor of jasmonate responses.</text>
</comment>
<reference evidence="5 6" key="1">
    <citation type="submission" date="2019-05" db="EMBL/GenBank/DDBJ databases">
        <title>Mikania micrantha, genome provides insights into the molecular mechanism of rapid growth.</title>
        <authorList>
            <person name="Liu B."/>
        </authorList>
    </citation>
    <scope>NUCLEOTIDE SEQUENCE [LARGE SCALE GENOMIC DNA]</scope>
    <source>
        <strain evidence="5">NLD-2019</strain>
        <tissue evidence="5">Leaf</tissue>
    </source>
</reference>
<evidence type="ECO:0000313" key="6">
    <source>
        <dbReference type="Proteomes" id="UP000326396"/>
    </source>
</evidence>
<dbReference type="PROSITE" id="PS51320">
    <property type="entry name" value="TIFY"/>
    <property type="match status" value="1"/>
</dbReference>
<dbReference type="OrthoDB" id="1908882at2759"/>
<comment type="caution">
    <text evidence="5">The sequence shown here is derived from an EMBL/GenBank/DDBJ whole genome shotgun (WGS) entry which is preliminary data.</text>
</comment>
<evidence type="ECO:0000256" key="2">
    <source>
        <dbReference type="RuleBase" id="RU369065"/>
    </source>
</evidence>
<proteinExistence type="inferred from homology"/>
<sequence>MAAASILNIMAENDNNNAADSIKPTVLHDFLGPGCPPPTKFAVGDGAGGSSLSASASGGRGGGPVSTTSDLGSGNKHRSQAGILYEGVPFFGHKTEFAGSKIRYSGSKRSNSDSGFIPPAREGIPQLRPDYPETSHLMKMLRNVGAERPRWPQEDEPFMGMHQMRSTSSSSSSHMVQPISASKWERAIPVNLGPVLQYPPRSAQVVPYSYQPVSNRFKDSNAGSPLMSQQAADEGSRTGIKGPGILSSVNVSNTVAEPSSSKLKSLVSNTGPGSSTPLRHQGSASVSRQMTIFYGGQAHVFDDVHPNKAEVIMNLAGSNGGSWSTSFLPNSSQKSSGGEAVPLSVDIASKKMTWQDMSSVNGYSVKVIEDDLSMLLGTGGQGNISMKDARLLGTEENREETMKNDLKT</sequence>
<feature type="region of interest" description="Disordered" evidence="3">
    <location>
        <begin position="258"/>
        <end position="281"/>
    </location>
</feature>
<keyword evidence="2" id="KW-0539">Nucleus</keyword>
<keyword evidence="6" id="KW-1185">Reference proteome</keyword>
<keyword evidence="2" id="KW-1184">Jasmonic acid signaling pathway</keyword>
<dbReference type="SMART" id="SM00979">
    <property type="entry name" value="TIFY"/>
    <property type="match status" value="1"/>
</dbReference>
<protein>
    <recommendedName>
        <fullName evidence="2">Protein TIFY</fullName>
    </recommendedName>
    <alternativeName>
        <fullName evidence="2">Jasmonate ZIM domain-containing protein</fullName>
    </alternativeName>
</protein>
<dbReference type="Proteomes" id="UP000326396">
    <property type="component" value="Unassembled WGS sequence"/>
</dbReference>
<organism evidence="5 6">
    <name type="scientific">Mikania micrantha</name>
    <name type="common">bitter vine</name>
    <dbReference type="NCBI Taxonomy" id="192012"/>
    <lineage>
        <taxon>Eukaryota</taxon>
        <taxon>Viridiplantae</taxon>
        <taxon>Streptophyta</taxon>
        <taxon>Embryophyta</taxon>
        <taxon>Tracheophyta</taxon>
        <taxon>Spermatophyta</taxon>
        <taxon>Magnoliopsida</taxon>
        <taxon>eudicotyledons</taxon>
        <taxon>Gunneridae</taxon>
        <taxon>Pentapetalae</taxon>
        <taxon>asterids</taxon>
        <taxon>campanulids</taxon>
        <taxon>Asterales</taxon>
        <taxon>Asteraceae</taxon>
        <taxon>Asteroideae</taxon>
        <taxon>Heliantheae alliance</taxon>
        <taxon>Eupatorieae</taxon>
        <taxon>Mikania</taxon>
    </lineage>
</organism>
<dbReference type="PANTHER" id="PTHR33077">
    <property type="entry name" value="PROTEIN TIFY 4A-RELATED-RELATED"/>
    <property type="match status" value="1"/>
</dbReference>
<dbReference type="EMBL" id="SZYD01000243">
    <property type="protein sequence ID" value="KAD2015383.1"/>
    <property type="molecule type" value="Genomic_DNA"/>
</dbReference>
<dbReference type="PANTHER" id="PTHR33077:SF8">
    <property type="entry name" value="PROTEIN TIFY 8"/>
    <property type="match status" value="1"/>
</dbReference>
<feature type="region of interest" description="Disordered" evidence="3">
    <location>
        <begin position="104"/>
        <end position="127"/>
    </location>
</feature>
<comment type="similarity">
    <text evidence="1 2">Belongs to the TIFY/JAZ family.</text>
</comment>
<dbReference type="Pfam" id="PF06200">
    <property type="entry name" value="tify"/>
    <property type="match status" value="1"/>
</dbReference>
<evidence type="ECO:0000256" key="3">
    <source>
        <dbReference type="SAM" id="MobiDB-lite"/>
    </source>
</evidence>
<dbReference type="GO" id="GO:0005634">
    <property type="term" value="C:nucleus"/>
    <property type="evidence" value="ECO:0007669"/>
    <property type="project" value="UniProtKB-SubCell"/>
</dbReference>
<dbReference type="AlphaFoldDB" id="A0A5N6LL79"/>
<dbReference type="InterPro" id="IPR040390">
    <property type="entry name" value="TIFY/JAZ"/>
</dbReference>
<dbReference type="GO" id="GO:2000022">
    <property type="term" value="P:regulation of jasmonic acid mediated signaling pathway"/>
    <property type="evidence" value="ECO:0007669"/>
    <property type="project" value="UniProtKB-UniRule"/>
</dbReference>
<name>A0A5N6LL79_9ASTR</name>
<comment type="subcellular location">
    <subcellularLocation>
        <location evidence="2">Nucleus</location>
    </subcellularLocation>
</comment>
<dbReference type="GO" id="GO:0009611">
    <property type="term" value="P:response to wounding"/>
    <property type="evidence" value="ECO:0007669"/>
    <property type="project" value="UniProtKB-UniRule"/>
</dbReference>
<evidence type="ECO:0000313" key="5">
    <source>
        <dbReference type="EMBL" id="KAD2015383.1"/>
    </source>
</evidence>
<gene>
    <name evidence="5" type="ORF">E3N88_42032</name>
</gene>
<feature type="region of interest" description="Disordered" evidence="3">
    <location>
        <begin position="216"/>
        <end position="244"/>
    </location>
</feature>